<dbReference type="Proteomes" id="UP000730161">
    <property type="component" value="Unassembled WGS sequence"/>
</dbReference>
<comment type="caution">
    <text evidence="2">The sequence shown here is derived from an EMBL/GenBank/DDBJ whole genome shotgun (WGS) entry which is preliminary data.</text>
</comment>
<feature type="transmembrane region" description="Helical" evidence="1">
    <location>
        <begin position="41"/>
        <end position="62"/>
    </location>
</feature>
<name>A0A8J7WAB0_9EURY</name>
<sequence>MGRSIMLNTFAKLLLVATSLSPILGAVAVSKFSRGDPLTHWLLFVALAIILIALCWGLLYWSEQKLPVNCLIIKKFENNDKETLAFLLAYLLPFISGENLLFTGEWMTGVYILCLIVLTIMHAGAFHFNPVMGLLGYHFYAVTDSGDFSILLISREIIRKTGKEINVVQLSYNIYLHKGESNV</sequence>
<reference evidence="2" key="1">
    <citation type="submission" date="2014-12" db="EMBL/GenBank/DDBJ databases">
        <authorList>
            <person name="Huang H.-H."/>
            <person name="Chen S.-C."/>
            <person name="Lai M.-C."/>
        </authorList>
    </citation>
    <scope>NUCLEOTIDE SEQUENCE</scope>
    <source>
        <strain evidence="2">K1F9705b</strain>
    </source>
</reference>
<evidence type="ECO:0000313" key="3">
    <source>
        <dbReference type="Proteomes" id="UP000730161"/>
    </source>
</evidence>
<dbReference type="EMBL" id="JWHL01000010">
    <property type="protein sequence ID" value="MBR1369272.1"/>
    <property type="molecule type" value="Genomic_DNA"/>
</dbReference>
<keyword evidence="1" id="KW-0812">Transmembrane</keyword>
<dbReference type="AlphaFoldDB" id="A0A8J7WAB0"/>
<protein>
    <submittedName>
        <fullName evidence="2">Uncharacterized protein</fullName>
    </submittedName>
</protein>
<proteinExistence type="predicted"/>
<evidence type="ECO:0000313" key="2">
    <source>
        <dbReference type="EMBL" id="MBR1369272.1"/>
    </source>
</evidence>
<keyword evidence="1" id="KW-0472">Membrane</keyword>
<feature type="transmembrane region" description="Helical" evidence="1">
    <location>
        <begin position="108"/>
        <end position="128"/>
    </location>
</feature>
<feature type="transmembrane region" description="Helical" evidence="1">
    <location>
        <begin position="83"/>
        <end position="102"/>
    </location>
</feature>
<organism evidence="2 3">
    <name type="scientific">Methanocalculus chunghsingensis</name>
    <dbReference type="NCBI Taxonomy" id="156457"/>
    <lineage>
        <taxon>Archaea</taxon>
        <taxon>Methanobacteriati</taxon>
        <taxon>Methanobacteriota</taxon>
        <taxon>Stenosarchaea group</taxon>
        <taxon>Methanomicrobia</taxon>
        <taxon>Methanomicrobiales</taxon>
        <taxon>Methanocalculaceae</taxon>
        <taxon>Methanocalculus</taxon>
    </lineage>
</organism>
<keyword evidence="3" id="KW-1185">Reference proteome</keyword>
<keyword evidence="1" id="KW-1133">Transmembrane helix</keyword>
<gene>
    <name evidence="2" type="ORF">RJ53_07105</name>
</gene>
<evidence type="ECO:0000256" key="1">
    <source>
        <dbReference type="SAM" id="Phobius"/>
    </source>
</evidence>
<accession>A0A8J7WAB0</accession>